<evidence type="ECO:0008006" key="3">
    <source>
        <dbReference type="Google" id="ProtNLM"/>
    </source>
</evidence>
<gene>
    <name evidence="1" type="ORF">COEU31_28210</name>
</gene>
<reference evidence="1" key="1">
    <citation type="submission" date="2020-06" db="EMBL/GenBank/DDBJ databases">
        <title>Characterization of fructooligosaccharide metabolism and fructooligosaccharide-degrading enzymes in human commensal butyrate producers.</title>
        <authorList>
            <person name="Tanno H."/>
            <person name="Fujii T."/>
            <person name="Hirano K."/>
            <person name="Maeno S."/>
            <person name="Tonozuka T."/>
            <person name="Sakamoto M."/>
            <person name="Ohkuma M."/>
            <person name="Tochio T."/>
            <person name="Endo A."/>
        </authorList>
    </citation>
    <scope>NUCLEOTIDE SEQUENCE</scope>
    <source>
        <strain evidence="1">JCM 31265</strain>
    </source>
</reference>
<dbReference type="EMBL" id="BLYL01000034">
    <property type="protein sequence ID" value="GFO95775.1"/>
    <property type="molecule type" value="Genomic_DNA"/>
</dbReference>
<protein>
    <recommendedName>
        <fullName evidence="3">Prophage tail endopeptidase domain-containing protein</fullName>
    </recommendedName>
</protein>
<accession>A0AAI9K4W1</accession>
<proteinExistence type="predicted"/>
<dbReference type="RefSeq" id="WP_055222267.1">
    <property type="nucleotide sequence ID" value="NZ_BLYL01000034.1"/>
</dbReference>
<sequence>MYTKVSDNFGNRIMGDGRTFRARITCDDTVIESGFVSVDMKCIAGTGTSTLEIGCASSTQLDITMIQPDISLTGKEFLLEIGLMLDDDSIEYVKMGYFMAQKPTVDDGRITFTAYDRMAYKMSGYYLSNLLYPCDISEVCAEIETLTGIRMKNAPSGINISKNFDGYTYRQAVGFIAGLTGKFATFDRNGVLDFRWYTTTDYSVGLNRSFDDVVVQENMFQVGYISCAVDENSTIKSGQGLTGIATSNFLMTQEILDGLYAKLKDMSYHPTTCSFAGDMRLELGDIVQVLSRDGKAYPVPVMSLDFSYDGGLITAIGSYGSTELSEATYVSPTENYVQQVYRRLYADKLDAKDAAIKYAQIDFANIGKAALEQFFAKSGLIEDVVVGDQKVTGTLVGVTILGDSIKGGTVIADKLVIKGEDGLYYKLNTDGNTVEKEQTDYNSLDGGVIRAKSITATKIAVDDLVAFGATIGGWHIADGGLYSGAKESMSNTSRGTYLGSDGQINIGDSDNFIMFYVDNKGESHLAISADKFTLGKQNIENVISDIKQDVDNVRDEITTLLRIESSRGTVFKNNAVSTVLSVVIYHGKDRITEIDKLHEVYGSSAYIQWKWQKLDEEEYGIISSADSRMGNDGFSFTLSPDDVDTKVTFMCELITD</sequence>
<comment type="caution">
    <text evidence="1">The sequence shown here is derived from an EMBL/GenBank/DDBJ whole genome shotgun (WGS) entry which is preliminary data.</text>
</comment>
<evidence type="ECO:0000313" key="1">
    <source>
        <dbReference type="EMBL" id="GFO95775.1"/>
    </source>
</evidence>
<name>A0AAI9K4W1_9FIRM</name>
<evidence type="ECO:0000313" key="2">
    <source>
        <dbReference type="Proteomes" id="UP000660047"/>
    </source>
</evidence>
<dbReference type="Proteomes" id="UP000660047">
    <property type="component" value="Unassembled WGS sequence"/>
</dbReference>
<dbReference type="AlphaFoldDB" id="A0AAI9K4W1"/>
<organism evidence="1 2">
    <name type="scientific">Coprococcus eutactus</name>
    <dbReference type="NCBI Taxonomy" id="33043"/>
    <lineage>
        <taxon>Bacteria</taxon>
        <taxon>Bacillati</taxon>
        <taxon>Bacillota</taxon>
        <taxon>Clostridia</taxon>
        <taxon>Lachnospirales</taxon>
        <taxon>Lachnospiraceae</taxon>
        <taxon>Coprococcus</taxon>
    </lineage>
</organism>